<comment type="similarity">
    <text evidence="1">Belongs to the universal ribosomal protein uS3 family.</text>
</comment>
<dbReference type="SUPFAM" id="SSF54821">
    <property type="entry name" value="Ribosomal protein S3 C-terminal domain"/>
    <property type="match status" value="1"/>
</dbReference>
<dbReference type="AlphaFoldDB" id="A0A0B5GNM5"/>
<sequence>MGQSINTTGLQLTTTKAWLSKWYVDTNYNSYLHEDILIRDYLSNKLKQLKLYNSKILIKRGNDIIKLFINIASIKRDQNFKGKDIKHIQEFIKDKDTDIIKNTLTKLTNKKIIINIRIVDNFDAQILSQYIARKLELRQQFKNIFNKIINKIERLKKNNRYKGLRIQCSGRPNGNEMASIQWYKYKQIPLHSFNTNVDYSYTTALTKYGICGIKVWIAYR</sequence>
<dbReference type="InterPro" id="IPR015946">
    <property type="entry name" value="KH_dom-like_a/b"/>
</dbReference>
<evidence type="ECO:0000313" key="6">
    <source>
        <dbReference type="EMBL" id="AJF22864.1"/>
    </source>
</evidence>
<evidence type="ECO:0000256" key="2">
    <source>
        <dbReference type="ARBA" id="ARBA00022980"/>
    </source>
</evidence>
<dbReference type="GO" id="GO:0003723">
    <property type="term" value="F:RNA binding"/>
    <property type="evidence" value="ECO:0007669"/>
    <property type="project" value="InterPro"/>
</dbReference>
<dbReference type="SUPFAM" id="SSF54814">
    <property type="entry name" value="Prokaryotic type KH domain (KH-domain type II)"/>
    <property type="match status" value="1"/>
</dbReference>
<dbReference type="PANTHER" id="PTHR11760">
    <property type="entry name" value="30S/40S RIBOSOMAL PROTEIN S3"/>
    <property type="match status" value="1"/>
</dbReference>
<keyword evidence="3" id="KW-0687">Ribonucleoprotein</keyword>
<feature type="domain" description="Small ribosomal subunit protein uS3 C-terminal" evidence="5">
    <location>
        <begin position="131"/>
        <end position="217"/>
    </location>
</feature>
<dbReference type="InterPro" id="IPR057258">
    <property type="entry name" value="Ribosomal_uS3"/>
</dbReference>
<dbReference type="Pfam" id="PF00189">
    <property type="entry name" value="Ribosomal_S3_C"/>
    <property type="match status" value="1"/>
</dbReference>
<proteinExistence type="inferred from homology"/>
<organism evidence="6">
    <name type="scientific">Malawimonas californiana</name>
    <name type="common">Flagellated protozoan</name>
    <dbReference type="NCBI Taxonomy" id="221722"/>
    <lineage>
        <taxon>Eukaryota</taxon>
        <taxon>Malawimonadida</taxon>
        <taxon>Malawimonadidae</taxon>
        <taxon>Malawimonas</taxon>
    </lineage>
</organism>
<dbReference type="EMBL" id="KP165387">
    <property type="protein sequence ID" value="AJF22864.1"/>
    <property type="molecule type" value="Genomic_DNA"/>
</dbReference>
<dbReference type="Gene3D" id="3.30.300.20">
    <property type="match status" value="1"/>
</dbReference>
<evidence type="ECO:0000259" key="5">
    <source>
        <dbReference type="Pfam" id="PF00189"/>
    </source>
</evidence>
<protein>
    <recommendedName>
        <fullName evidence="4">Small ribosomal subunit protein uS3c</fullName>
    </recommendedName>
</protein>
<keyword evidence="6" id="KW-0496">Mitochondrion</keyword>
<keyword evidence="2 6" id="KW-0689">Ribosomal protein</keyword>
<reference evidence="6" key="1">
    <citation type="journal article" date="2014" name="Nucleic Acids Res.">
        <title>Widespread occurrence of organelle genome-encoded 5S rRNAs including permuted molecules.</title>
        <authorList>
            <person name="Valach M."/>
            <person name="Burger G."/>
            <person name="Gray M.W."/>
            <person name="Lang B.F."/>
        </authorList>
    </citation>
    <scope>NUCLEOTIDE SEQUENCE</scope>
    <source>
        <strain evidence="6">ATCC 50740</strain>
    </source>
</reference>
<evidence type="ECO:0000256" key="3">
    <source>
        <dbReference type="ARBA" id="ARBA00023274"/>
    </source>
</evidence>
<dbReference type="GO" id="GO:0022627">
    <property type="term" value="C:cytosolic small ribosomal subunit"/>
    <property type="evidence" value="ECO:0007669"/>
    <property type="project" value="TreeGrafter"/>
</dbReference>
<dbReference type="GO" id="GO:0003735">
    <property type="term" value="F:structural constituent of ribosome"/>
    <property type="evidence" value="ECO:0007669"/>
    <property type="project" value="InterPro"/>
</dbReference>
<gene>
    <name evidence="6" type="primary">rps3</name>
</gene>
<dbReference type="GO" id="GO:0006412">
    <property type="term" value="P:translation"/>
    <property type="evidence" value="ECO:0007669"/>
    <property type="project" value="InterPro"/>
</dbReference>
<dbReference type="GeneID" id="22976047"/>
<dbReference type="InterPro" id="IPR001351">
    <property type="entry name" value="Ribosomal_uS3_C"/>
</dbReference>
<evidence type="ECO:0000256" key="4">
    <source>
        <dbReference type="ARBA" id="ARBA00035154"/>
    </source>
</evidence>
<name>A0A0B5GNM5_MALCL</name>
<dbReference type="Gene3D" id="3.30.1140.32">
    <property type="entry name" value="Ribosomal protein S3, C-terminal domain"/>
    <property type="match status" value="1"/>
</dbReference>
<dbReference type="HAMAP" id="MF_01309_B">
    <property type="entry name" value="Ribosomal_uS3_B"/>
    <property type="match status" value="1"/>
</dbReference>
<dbReference type="PANTHER" id="PTHR11760:SF19">
    <property type="entry name" value="SMALL RIBOSOMAL SUBUNIT PROTEIN US3C"/>
    <property type="match status" value="1"/>
</dbReference>
<dbReference type="InterPro" id="IPR036419">
    <property type="entry name" value="Ribosomal_S3_C_sf"/>
</dbReference>
<dbReference type="NCBIfam" id="TIGR01009">
    <property type="entry name" value="rpsC_bact"/>
    <property type="match status" value="1"/>
</dbReference>
<dbReference type="InterPro" id="IPR005704">
    <property type="entry name" value="Ribosomal_uS3_bac-typ"/>
</dbReference>
<accession>A0A0B5GNM5</accession>
<geneLocation type="mitochondrion" evidence="6"/>
<dbReference type="InterPro" id="IPR009019">
    <property type="entry name" value="KH_sf_prok-type"/>
</dbReference>
<evidence type="ECO:0000256" key="1">
    <source>
        <dbReference type="ARBA" id="ARBA00010761"/>
    </source>
</evidence>
<dbReference type="RefSeq" id="YP_009118113.1">
    <property type="nucleotide sequence ID" value="NC_026311.1"/>
</dbReference>